<evidence type="ECO:0000313" key="3">
    <source>
        <dbReference type="Proteomes" id="UP001180825"/>
    </source>
</evidence>
<feature type="chain" id="PRO_5045567196" description="TonB family protein" evidence="1">
    <location>
        <begin position="22"/>
        <end position="128"/>
    </location>
</feature>
<dbReference type="RefSeq" id="WP_310323585.1">
    <property type="nucleotide sequence ID" value="NZ_JAVDXV010000001.1"/>
</dbReference>
<evidence type="ECO:0000256" key="1">
    <source>
        <dbReference type="SAM" id="SignalP"/>
    </source>
</evidence>
<organism evidence="2 3">
    <name type="scientific">Roseateles asaccharophilus</name>
    <dbReference type="NCBI Taxonomy" id="582607"/>
    <lineage>
        <taxon>Bacteria</taxon>
        <taxon>Pseudomonadati</taxon>
        <taxon>Pseudomonadota</taxon>
        <taxon>Betaproteobacteria</taxon>
        <taxon>Burkholderiales</taxon>
        <taxon>Sphaerotilaceae</taxon>
        <taxon>Roseateles</taxon>
    </lineage>
</organism>
<proteinExistence type="predicted"/>
<keyword evidence="3" id="KW-1185">Reference proteome</keyword>
<name>A0ABU2A1E6_9BURK</name>
<comment type="caution">
    <text evidence="2">The sequence shown here is derived from an EMBL/GenBank/DDBJ whole genome shotgun (WGS) entry which is preliminary data.</text>
</comment>
<evidence type="ECO:0000313" key="2">
    <source>
        <dbReference type="EMBL" id="MDR7330999.1"/>
    </source>
</evidence>
<gene>
    <name evidence="2" type="ORF">J2X21_000111</name>
</gene>
<feature type="signal peptide" evidence="1">
    <location>
        <begin position="1"/>
        <end position="21"/>
    </location>
</feature>
<sequence>MPKATAALAFCLALALPAAHAQHAACPQAGEQLSEYLASAKQRIRTDGEVRVEFEVGADGRAQAVAVQGSRAYLNPVRIAMDTLECQRGTPQRYVLNIRFADPVPRAMASAASATLAQVQVPDKATPR</sequence>
<evidence type="ECO:0008006" key="4">
    <source>
        <dbReference type="Google" id="ProtNLM"/>
    </source>
</evidence>
<protein>
    <recommendedName>
        <fullName evidence="4">TonB family protein</fullName>
    </recommendedName>
</protein>
<keyword evidence="1" id="KW-0732">Signal</keyword>
<dbReference type="Proteomes" id="UP001180825">
    <property type="component" value="Unassembled WGS sequence"/>
</dbReference>
<dbReference type="EMBL" id="JAVDXV010000001">
    <property type="protein sequence ID" value="MDR7330999.1"/>
    <property type="molecule type" value="Genomic_DNA"/>
</dbReference>
<reference evidence="2 3" key="1">
    <citation type="submission" date="2023-07" db="EMBL/GenBank/DDBJ databases">
        <title>Sorghum-associated microbial communities from plants grown in Nebraska, USA.</title>
        <authorList>
            <person name="Schachtman D."/>
        </authorList>
    </citation>
    <scope>NUCLEOTIDE SEQUENCE [LARGE SCALE GENOMIC DNA]</scope>
    <source>
        <strain evidence="2 3">BE316</strain>
    </source>
</reference>
<accession>A0ABU2A1E6</accession>